<name>A0A0F9UTE2_9ZZZZ</name>
<accession>A0A0F9UTE2</accession>
<comment type="caution">
    <text evidence="1">The sequence shown here is derived from an EMBL/GenBank/DDBJ whole genome shotgun (WGS) entry which is preliminary data.</text>
</comment>
<dbReference type="EMBL" id="LAZR01000827">
    <property type="protein sequence ID" value="KKN56893.1"/>
    <property type="molecule type" value="Genomic_DNA"/>
</dbReference>
<protein>
    <recommendedName>
        <fullName evidence="2">Radical SAM core domain-containing protein</fullName>
    </recommendedName>
</protein>
<organism evidence="1">
    <name type="scientific">marine sediment metagenome</name>
    <dbReference type="NCBI Taxonomy" id="412755"/>
    <lineage>
        <taxon>unclassified sequences</taxon>
        <taxon>metagenomes</taxon>
        <taxon>ecological metagenomes</taxon>
    </lineage>
</organism>
<evidence type="ECO:0008006" key="2">
    <source>
        <dbReference type="Google" id="ProtNLM"/>
    </source>
</evidence>
<gene>
    <name evidence="1" type="ORF">LCGC14_0567460</name>
</gene>
<dbReference type="AlphaFoldDB" id="A0A0F9UTE2"/>
<evidence type="ECO:0000313" key="1">
    <source>
        <dbReference type="EMBL" id="KKN56893.1"/>
    </source>
</evidence>
<dbReference type="Pfam" id="PF07505">
    <property type="entry name" value="DUF5131"/>
    <property type="match status" value="1"/>
</dbReference>
<dbReference type="InterPro" id="IPR011101">
    <property type="entry name" value="DUF5131"/>
</dbReference>
<sequence>MNRTPRLSKSAIEYLDYVWNFESGCTKGCHFCYAAKIAKRFPGHYPNGFEPTLYPEAFTSPWHLRKPSIIGVGYMGDLFDDAIDPEGLVTWGDRVYEKAPLRQRIFWTIQQAPQHRFLFLTKQPQNLARWSPFPDNCWVGVSATDMRMLADACYELKRVEARVKYISLEPFLDYSRTTDLLAWNLRTALVEAGINWLVIGGRSGADRFYPPDEWIDEIESAADGAGIPVFEKNNLRKVWANPPKQDMP</sequence>
<proteinExistence type="predicted"/>
<reference evidence="1" key="1">
    <citation type="journal article" date="2015" name="Nature">
        <title>Complex archaea that bridge the gap between prokaryotes and eukaryotes.</title>
        <authorList>
            <person name="Spang A."/>
            <person name="Saw J.H."/>
            <person name="Jorgensen S.L."/>
            <person name="Zaremba-Niedzwiedzka K."/>
            <person name="Martijn J."/>
            <person name="Lind A.E."/>
            <person name="van Eijk R."/>
            <person name="Schleper C."/>
            <person name="Guy L."/>
            <person name="Ettema T.J."/>
        </authorList>
    </citation>
    <scope>NUCLEOTIDE SEQUENCE</scope>
</reference>